<name>I4M252_GARVA</name>
<dbReference type="EMBL" id="ADES01000008">
    <property type="protein sequence ID" value="EIK83292.1"/>
    <property type="molecule type" value="Genomic_DNA"/>
</dbReference>
<proteinExistence type="predicted"/>
<accession>I4M252</accession>
<reference evidence="2 3" key="1">
    <citation type="journal article" date="2012" name="J. Bacteriol.">
        <title>Comparative Genomic Analyses of 17 Clinical Isolates of Gardnerella vaginalis Provide Evidence of Multiple Genetically Isolated Clades Consistent with Subspeciation into Genovars.</title>
        <authorList>
            <person name="Ahmed A."/>
            <person name="Earl J."/>
            <person name="Retchless A."/>
            <person name="Hillier S."/>
            <person name="Rabe L."/>
            <person name="Cherpes T."/>
            <person name="Powell E."/>
            <person name="Janto B."/>
            <person name="Eutsey R."/>
            <person name="Hiller N.L."/>
            <person name="Boissy R."/>
            <person name="Dahlgreen M."/>
            <person name="Hall B."/>
            <person name="Costerton J."/>
            <person name="Post J.C."/>
            <person name="Hu F."/>
            <person name="Ehrlich G."/>
        </authorList>
    </citation>
    <scope>NUCLEOTIDE SEQUENCE [LARGE SCALE GENOMIC DNA]</scope>
    <source>
        <strain evidence="2 3">1500E</strain>
    </source>
</reference>
<evidence type="ECO:0000313" key="3">
    <source>
        <dbReference type="Proteomes" id="UP000032875"/>
    </source>
</evidence>
<comment type="caution">
    <text evidence="2">The sequence shown here is derived from an EMBL/GenBank/DDBJ whole genome shotgun (WGS) entry which is preliminary data.</text>
</comment>
<dbReference type="AlphaFoldDB" id="I4M252"/>
<sequence length="50" mass="5672">MQLQAELHTPVKLGLTGACYLRYPPPVRKSQEQKQASDTENINKTAKIFQ</sequence>
<dbReference type="Proteomes" id="UP000032875">
    <property type="component" value="Unassembled WGS sequence"/>
</dbReference>
<gene>
    <name evidence="2" type="ORF">CGSMWGv1500E_02503</name>
</gene>
<organism evidence="2 3">
    <name type="scientific">Gardnerella vaginalis 1500E</name>
    <dbReference type="NCBI Taxonomy" id="698957"/>
    <lineage>
        <taxon>Bacteria</taxon>
        <taxon>Bacillati</taxon>
        <taxon>Actinomycetota</taxon>
        <taxon>Actinomycetes</taxon>
        <taxon>Bifidobacteriales</taxon>
        <taxon>Bifidobacteriaceae</taxon>
        <taxon>Gardnerella</taxon>
    </lineage>
</organism>
<protein>
    <submittedName>
        <fullName evidence="2">Uncharacterized protein</fullName>
    </submittedName>
</protein>
<evidence type="ECO:0000313" key="2">
    <source>
        <dbReference type="EMBL" id="EIK83292.1"/>
    </source>
</evidence>
<feature type="region of interest" description="Disordered" evidence="1">
    <location>
        <begin position="27"/>
        <end position="50"/>
    </location>
</feature>
<evidence type="ECO:0000256" key="1">
    <source>
        <dbReference type="SAM" id="MobiDB-lite"/>
    </source>
</evidence>